<dbReference type="Pfam" id="PF04997">
    <property type="entry name" value="RNA_pol_Rpb1_1"/>
    <property type="match status" value="1"/>
</dbReference>
<dbReference type="InterPro" id="IPR044893">
    <property type="entry name" value="RNA_pol_Rpb1_clamp_domain"/>
</dbReference>
<evidence type="ECO:0000256" key="5">
    <source>
        <dbReference type="ARBA" id="ARBA00022695"/>
    </source>
</evidence>
<dbReference type="EMBL" id="KJ708011">
    <property type="protein sequence ID" value="AMK07023.1"/>
    <property type="molecule type" value="Genomic_DNA"/>
</dbReference>
<dbReference type="FunFam" id="4.10.860.120:FF:000002">
    <property type="entry name" value="DNA-directed RNA polymerase subunit"/>
    <property type="match status" value="1"/>
</dbReference>
<evidence type="ECO:0000256" key="2">
    <source>
        <dbReference type="ARBA" id="ARBA00012418"/>
    </source>
</evidence>
<dbReference type="PANTHER" id="PTHR19376:SF37">
    <property type="entry name" value="DNA-DIRECTED RNA POLYMERASE II SUBUNIT RPB1"/>
    <property type="match status" value="1"/>
</dbReference>
<dbReference type="SUPFAM" id="SSF64484">
    <property type="entry name" value="beta and beta-prime subunits of DNA dependent RNA-polymerase"/>
    <property type="match status" value="1"/>
</dbReference>
<proteinExistence type="inferred from homology"/>
<keyword evidence="3" id="KW-0240">DNA-directed RNA polymerase</keyword>
<dbReference type="AlphaFoldDB" id="A0A140D5G8"/>
<accession>A0A140D5G8</accession>
<organism evidence="8">
    <name type="scientific">Bannoa syzygii</name>
    <dbReference type="NCBI Taxonomy" id="111311"/>
    <lineage>
        <taxon>Eukaryota</taxon>
        <taxon>Fungi</taxon>
        <taxon>Dikarya</taxon>
        <taxon>Basidiomycota</taxon>
        <taxon>Pucciniomycotina</taxon>
        <taxon>Cystobasidiomycetes</taxon>
        <taxon>Erythrobasidiales</taxon>
        <taxon>Erythrobasidiaceae</taxon>
        <taxon>Bannoa</taxon>
    </lineage>
</organism>
<dbReference type="GO" id="GO:0003677">
    <property type="term" value="F:DNA binding"/>
    <property type="evidence" value="ECO:0007669"/>
    <property type="project" value="InterPro"/>
</dbReference>
<dbReference type="Gene3D" id="4.10.860.120">
    <property type="entry name" value="RNA polymerase II, clamp domain"/>
    <property type="match status" value="2"/>
</dbReference>
<evidence type="ECO:0000256" key="3">
    <source>
        <dbReference type="ARBA" id="ARBA00022478"/>
    </source>
</evidence>
<sequence>CPGHFGHLELAKGVYHVGFIGKVKKILECICTNCGKLKADPRTEPRIADAMRYVKDPKKRLAIVHDICKGMRVCQADVPEAPDDPNVVLDEQGQPIPKPQHHGCGHVQPLIRKEGLKLMLVSQRVSEDDEEKGSSKVKTEDRKNLPASACLLIFKKIPDEDLFIMGLSTAEARPEWMILTVLPIPPPAVRPSVAFDGGAVRGEDDLTYKLADVIKANQNVRRLEQEGAPAHVVDEFETLLQYHIATYMDNEIA</sequence>
<dbReference type="GO" id="GO:0006351">
    <property type="term" value="P:DNA-templated transcription"/>
    <property type="evidence" value="ECO:0007669"/>
    <property type="project" value="InterPro"/>
</dbReference>
<evidence type="ECO:0000313" key="8">
    <source>
        <dbReference type="EMBL" id="AMK07023.1"/>
    </source>
</evidence>
<reference evidence="8" key="1">
    <citation type="journal article" date="2015" name="Stud. Mycol.">
        <title>Phylogeny of yeasts and related filamentous fungi within Pucciniomycotina determined from multigene sequence analyses.</title>
        <authorList>
            <person name="Wang Q.M."/>
            <person name="Groenewald M."/>
            <person name="Takashima M."/>
            <person name="Theelen B."/>
            <person name="Han P.J."/>
            <person name="Liu X.Z."/>
            <person name="Boekhout T."/>
            <person name="Bai F.Y."/>
        </authorList>
    </citation>
    <scope>NUCLEOTIDE SEQUENCE</scope>
    <source>
        <strain evidence="8">JCM10337</strain>
    </source>
</reference>
<keyword evidence="6" id="KW-0804">Transcription</keyword>
<dbReference type="PANTHER" id="PTHR19376">
    <property type="entry name" value="DNA-DIRECTED RNA POLYMERASE"/>
    <property type="match status" value="1"/>
</dbReference>
<protein>
    <recommendedName>
        <fullName evidence="2">DNA-directed RNA polymerase</fullName>
        <ecNumber evidence="2">2.7.7.6</ecNumber>
    </recommendedName>
</protein>
<evidence type="ECO:0000256" key="4">
    <source>
        <dbReference type="ARBA" id="ARBA00022679"/>
    </source>
</evidence>
<keyword evidence="5" id="KW-0548">Nucleotidyltransferase</keyword>
<comment type="similarity">
    <text evidence="1">Belongs to the RNA polymerase beta' chain family.</text>
</comment>
<evidence type="ECO:0000259" key="7">
    <source>
        <dbReference type="Pfam" id="PF04997"/>
    </source>
</evidence>
<dbReference type="GO" id="GO:0005665">
    <property type="term" value="C:RNA polymerase II, core complex"/>
    <property type="evidence" value="ECO:0007669"/>
    <property type="project" value="TreeGrafter"/>
</dbReference>
<feature type="non-terminal residue" evidence="8">
    <location>
        <position position="1"/>
    </location>
</feature>
<feature type="domain" description="RNA polymerase Rpb1" evidence="7">
    <location>
        <begin position="1"/>
        <end position="252"/>
    </location>
</feature>
<dbReference type="InterPro" id="IPR045867">
    <property type="entry name" value="DNA-dir_RpoC_beta_prime"/>
</dbReference>
<feature type="non-terminal residue" evidence="8">
    <location>
        <position position="253"/>
    </location>
</feature>
<evidence type="ECO:0000256" key="6">
    <source>
        <dbReference type="ARBA" id="ARBA00023163"/>
    </source>
</evidence>
<gene>
    <name evidence="8" type="primary">rpb1</name>
</gene>
<dbReference type="EC" id="2.7.7.6" evidence="2"/>
<name>A0A140D5G8_9BASI</name>
<dbReference type="GO" id="GO:0003899">
    <property type="term" value="F:DNA-directed RNA polymerase activity"/>
    <property type="evidence" value="ECO:0007669"/>
    <property type="project" value="UniProtKB-EC"/>
</dbReference>
<evidence type="ECO:0000256" key="1">
    <source>
        <dbReference type="ARBA" id="ARBA00006460"/>
    </source>
</evidence>
<dbReference type="InterPro" id="IPR007080">
    <property type="entry name" value="RNA_pol_Rpb1_1"/>
</dbReference>
<keyword evidence="4" id="KW-0808">Transferase</keyword>